<evidence type="ECO:0000313" key="1">
    <source>
        <dbReference type="EMBL" id="MRG98642.1"/>
    </source>
</evidence>
<dbReference type="AlphaFoldDB" id="A0A6N7Q2F7"/>
<dbReference type="RefSeq" id="WP_153825405.1">
    <property type="nucleotide sequence ID" value="NZ_WJIE01000047.1"/>
</dbReference>
<gene>
    <name evidence="1" type="ORF">GF068_43045</name>
</gene>
<evidence type="ECO:0000313" key="2">
    <source>
        <dbReference type="Proteomes" id="UP000440224"/>
    </source>
</evidence>
<reference evidence="1 2" key="1">
    <citation type="submission" date="2019-10" db="EMBL/GenBank/DDBJ databases">
        <title>A soil myxobacterium in the family Polyangiaceae.</title>
        <authorList>
            <person name="Li Y."/>
            <person name="Wang J."/>
        </authorList>
    </citation>
    <scope>NUCLEOTIDE SEQUENCE [LARGE SCALE GENOMIC DNA]</scope>
    <source>
        <strain evidence="1 2">DSM 14734</strain>
    </source>
</reference>
<dbReference type="Proteomes" id="UP000440224">
    <property type="component" value="Unassembled WGS sequence"/>
</dbReference>
<protein>
    <submittedName>
        <fullName evidence="1">Uncharacterized protein</fullName>
    </submittedName>
</protein>
<keyword evidence="2" id="KW-1185">Reference proteome</keyword>
<proteinExistence type="predicted"/>
<dbReference type="EMBL" id="WJIE01000047">
    <property type="protein sequence ID" value="MRG98642.1"/>
    <property type="molecule type" value="Genomic_DNA"/>
</dbReference>
<organism evidence="1 2">
    <name type="scientific">Polyangium spumosum</name>
    <dbReference type="NCBI Taxonomy" id="889282"/>
    <lineage>
        <taxon>Bacteria</taxon>
        <taxon>Pseudomonadati</taxon>
        <taxon>Myxococcota</taxon>
        <taxon>Polyangia</taxon>
        <taxon>Polyangiales</taxon>
        <taxon>Polyangiaceae</taxon>
        <taxon>Polyangium</taxon>
    </lineage>
</organism>
<name>A0A6N7Q2F7_9BACT</name>
<sequence>MSNEVTLTWAEAADEWRAATAEASTAAADLVASLPYYWKLVVGLLITMKALRLGIDVAVQLSG</sequence>
<comment type="caution">
    <text evidence="1">The sequence shown here is derived from an EMBL/GenBank/DDBJ whole genome shotgun (WGS) entry which is preliminary data.</text>
</comment>
<accession>A0A6N7Q2F7</accession>